<evidence type="ECO:0000259" key="10">
    <source>
        <dbReference type="Pfam" id="PF06429"/>
    </source>
</evidence>
<evidence type="ECO:0000256" key="6">
    <source>
        <dbReference type="ARBA" id="ARBA00023143"/>
    </source>
</evidence>
<keyword evidence="6" id="KW-0975">Bacterial flagellum</keyword>
<dbReference type="RefSeq" id="WP_394460140.1">
    <property type="nucleotide sequence ID" value="NZ_JBIGHZ010000003.1"/>
</dbReference>
<dbReference type="PANTHER" id="PTHR30033">
    <property type="entry name" value="FLAGELLAR HOOK-ASSOCIATED PROTEIN 1"/>
    <property type="match status" value="1"/>
</dbReference>
<gene>
    <name evidence="12" type="primary">flgK</name>
    <name evidence="12" type="ORF">ACG0Z6_07770</name>
</gene>
<dbReference type="InterPro" id="IPR001444">
    <property type="entry name" value="Flag_bb_rod_N"/>
</dbReference>
<feature type="domain" description="Flagellar basal body rod protein N-terminal" evidence="9">
    <location>
        <begin position="10"/>
        <end position="36"/>
    </location>
</feature>
<dbReference type="Pfam" id="PF06429">
    <property type="entry name" value="Flg_bbr_C"/>
    <property type="match status" value="1"/>
</dbReference>
<keyword evidence="12" id="KW-0966">Cell projection</keyword>
<comment type="similarity">
    <text evidence="3">Belongs to the flagella basal body rod proteins family.</text>
</comment>
<feature type="coiled-coil region" evidence="7">
    <location>
        <begin position="164"/>
        <end position="191"/>
    </location>
</feature>
<evidence type="ECO:0000313" key="12">
    <source>
        <dbReference type="EMBL" id="MFG6448142.1"/>
    </source>
</evidence>
<dbReference type="Proteomes" id="UP001606099">
    <property type="component" value="Unassembled WGS sequence"/>
</dbReference>
<dbReference type="InterPro" id="IPR010930">
    <property type="entry name" value="Flg_bb/hook_C_dom"/>
</dbReference>
<keyword evidence="5" id="KW-0964">Secreted</keyword>
<sequence length="673" mass="70952">MSTSGLLSLGMRSMFASQAALQAVGQNIANANTPGYSRQQVVLTTPEGQYTGAGFFGKGVMVQTVTRAHNEFLTREAVGAKSKAFMDSTALNQLQQLEKLFPTGEQGMGQAVNQFLNAMVDVASRPADPSARQVALGRAYELAARFQSAGQQFADLQAGVVSDMDADVKVVNQLAQQIAEANNEIARTAGDSHTPNDLLDRRDQLISELSQYVQVSTVPNGNDGTVGVFIGGGQRLVLGGIAQQLAVIADPYDSSRAQLAMKEAGGNLVLDQSVLTGGSLAAMLQFQNVDLNDGRNMMGQLALALAQRVNDQQSLGLDLNAQQGAALFALADPQARPAATNTGGADFKVSVLPGAASRVPASSLLVQADPDQLPDRYRVTIQPNGSTELLTREDIEKRWGLSFNLQGSMAPGDSYRVEPVANAAASFRRVLDNPVGLAAASPLTAILDSKNRGTATLDSVYAVNSQFDPSNQPISLQFGAVDNLTKTIAYTLTLSDGTIYNGSWKSGATIGNDPQNGIDLGFELRLNGMPRGEEIDPSTGIVKPGDIIVLQRSNAAVSSNNGNAKAFLNLQREPIVGRVLQPDGSLSRGQTMTEAYGTAMANIGARVQGAGYLSEVSTGVAADAEATRAGFAGVNLDEEAAKLMQFQQSYQAAAKVMQTAQAVFQELLSIMQR</sequence>
<dbReference type="NCBIfam" id="TIGR02492">
    <property type="entry name" value="flgK_ends"/>
    <property type="match status" value="1"/>
</dbReference>
<keyword evidence="8" id="KW-0732">Signal</keyword>
<evidence type="ECO:0000256" key="7">
    <source>
        <dbReference type="SAM" id="Coils"/>
    </source>
</evidence>
<evidence type="ECO:0000256" key="5">
    <source>
        <dbReference type="ARBA" id="ARBA00022525"/>
    </source>
</evidence>
<feature type="domain" description="Flagellar hook-associated protein FlgK helical" evidence="11">
    <location>
        <begin position="94"/>
        <end position="328"/>
    </location>
</feature>
<feature type="domain" description="Flagellar basal-body/hook protein C-terminal" evidence="10">
    <location>
        <begin position="633"/>
        <end position="669"/>
    </location>
</feature>
<dbReference type="PANTHER" id="PTHR30033:SF1">
    <property type="entry name" value="FLAGELLAR HOOK-ASSOCIATED PROTEIN 1"/>
    <property type="match status" value="1"/>
</dbReference>
<evidence type="ECO:0000256" key="4">
    <source>
        <dbReference type="ARBA" id="ARBA00016244"/>
    </source>
</evidence>
<dbReference type="InterPro" id="IPR053927">
    <property type="entry name" value="FlgK_helical"/>
</dbReference>
<accession>A0ABW7FUZ6</accession>
<evidence type="ECO:0000313" key="13">
    <source>
        <dbReference type="Proteomes" id="UP001606099"/>
    </source>
</evidence>
<dbReference type="Pfam" id="PF00460">
    <property type="entry name" value="Flg_bb_rod"/>
    <property type="match status" value="1"/>
</dbReference>
<evidence type="ECO:0000256" key="2">
    <source>
        <dbReference type="ARBA" id="ARBA00004613"/>
    </source>
</evidence>
<dbReference type="PRINTS" id="PR01005">
    <property type="entry name" value="FLGHOOKAP1"/>
</dbReference>
<evidence type="ECO:0000259" key="9">
    <source>
        <dbReference type="Pfam" id="PF00460"/>
    </source>
</evidence>
<dbReference type="Pfam" id="PF22638">
    <property type="entry name" value="FlgK_D1"/>
    <property type="match status" value="1"/>
</dbReference>
<evidence type="ECO:0000256" key="8">
    <source>
        <dbReference type="SAM" id="SignalP"/>
    </source>
</evidence>
<protein>
    <recommendedName>
        <fullName evidence="4">Flagellar hook-associated protein 1</fullName>
    </recommendedName>
</protein>
<keyword evidence="13" id="KW-1185">Reference proteome</keyword>
<evidence type="ECO:0000256" key="1">
    <source>
        <dbReference type="ARBA" id="ARBA00004365"/>
    </source>
</evidence>
<feature type="chain" id="PRO_5046362862" description="Flagellar hook-associated protein 1" evidence="8">
    <location>
        <begin position="20"/>
        <end position="673"/>
    </location>
</feature>
<dbReference type="SUPFAM" id="SSF64518">
    <property type="entry name" value="Phase 1 flagellin"/>
    <property type="match status" value="1"/>
</dbReference>
<keyword evidence="12" id="KW-0282">Flagellum</keyword>
<keyword evidence="12" id="KW-0969">Cilium</keyword>
<evidence type="ECO:0000256" key="3">
    <source>
        <dbReference type="ARBA" id="ARBA00009677"/>
    </source>
</evidence>
<name>A0ABW7FUZ6_9BURK</name>
<dbReference type="InterPro" id="IPR002371">
    <property type="entry name" value="FlgK"/>
</dbReference>
<proteinExistence type="inferred from homology"/>
<feature type="signal peptide" evidence="8">
    <location>
        <begin position="1"/>
        <end position="19"/>
    </location>
</feature>
<organism evidence="12 13">
    <name type="scientific">Roseateles rivi</name>
    <dbReference type="NCBI Taxonomy" id="3299028"/>
    <lineage>
        <taxon>Bacteria</taxon>
        <taxon>Pseudomonadati</taxon>
        <taxon>Pseudomonadota</taxon>
        <taxon>Betaproteobacteria</taxon>
        <taxon>Burkholderiales</taxon>
        <taxon>Sphaerotilaceae</taxon>
        <taxon>Roseateles</taxon>
    </lineage>
</organism>
<comment type="subcellular location">
    <subcellularLocation>
        <location evidence="1">Bacterial flagellum</location>
    </subcellularLocation>
    <subcellularLocation>
        <location evidence="2">Secreted</location>
    </subcellularLocation>
</comment>
<evidence type="ECO:0000259" key="11">
    <source>
        <dbReference type="Pfam" id="PF22638"/>
    </source>
</evidence>
<comment type="caution">
    <text evidence="12">The sequence shown here is derived from an EMBL/GenBank/DDBJ whole genome shotgun (WGS) entry which is preliminary data.</text>
</comment>
<dbReference type="EMBL" id="JBIGHZ010000003">
    <property type="protein sequence ID" value="MFG6448142.1"/>
    <property type="molecule type" value="Genomic_DNA"/>
</dbReference>
<reference evidence="12 13" key="1">
    <citation type="submission" date="2024-08" db="EMBL/GenBank/DDBJ databases">
        <authorList>
            <person name="Lu H."/>
        </authorList>
    </citation>
    <scope>NUCLEOTIDE SEQUENCE [LARGE SCALE GENOMIC DNA]</scope>
    <source>
        <strain evidence="12 13">BYS180W</strain>
    </source>
</reference>
<keyword evidence="7" id="KW-0175">Coiled coil</keyword>